<dbReference type="SUPFAM" id="SSF54373">
    <property type="entry name" value="FAD-linked reductases, C-terminal domain"/>
    <property type="match status" value="1"/>
</dbReference>
<comment type="caution">
    <text evidence="2">The sequence shown here is derived from an EMBL/GenBank/DDBJ whole genome shotgun (WGS) entry which is preliminary data.</text>
</comment>
<dbReference type="EMBL" id="CAUWAG010000008">
    <property type="protein sequence ID" value="CAJ2506467.1"/>
    <property type="molecule type" value="Genomic_DNA"/>
</dbReference>
<dbReference type="InterPro" id="IPR036188">
    <property type="entry name" value="FAD/NAD-bd_sf"/>
</dbReference>
<evidence type="ECO:0000313" key="2">
    <source>
        <dbReference type="EMBL" id="CAJ2506467.1"/>
    </source>
</evidence>
<dbReference type="SUPFAM" id="SSF51905">
    <property type="entry name" value="FAD/NAD(P)-binding domain"/>
    <property type="match status" value="1"/>
</dbReference>
<name>A0AAI8YIZ0_9PEZI</name>
<dbReference type="InterPro" id="IPR002937">
    <property type="entry name" value="Amino_oxidase"/>
</dbReference>
<evidence type="ECO:0000259" key="1">
    <source>
        <dbReference type="Pfam" id="PF01593"/>
    </source>
</evidence>
<accession>A0AAI8YIZ0</accession>
<dbReference type="Gene3D" id="3.90.660.10">
    <property type="match status" value="1"/>
</dbReference>
<gene>
    <name evidence="2" type="ORF">KHLLAP_LOCUS6935</name>
</gene>
<dbReference type="Proteomes" id="UP001295740">
    <property type="component" value="Unassembled WGS sequence"/>
</dbReference>
<protein>
    <submittedName>
        <fullName evidence="2">Uu.00g005970.m01.CDS01</fullName>
    </submittedName>
</protein>
<sequence>MALGGDMWSAYEYLANYLGDSLSDTDMVAAGDGPGSFWNVLYESLYLGATTSKTIDASTDCRCRSTSWLTTLSQWDTRIDQIQWVEDFGKLNLQWRHHYTDREYQKANNDYVVLAVPLPQLRKMRLPKLGTTTSNAIQNVEFGGACKHFENPIFGRQTNTDINGIGTIHYSSYCLNSTGPATILGSYTSGNTVESWSSMPEMEHAHYIVDAMVEIHGEVACEQWTDTLLEERRVQGRRLDQSDLRAAPALHPGVFQTPQQRLGLIDGAKSAVDKWMGRWIDV</sequence>
<reference evidence="2" key="1">
    <citation type="submission" date="2023-10" db="EMBL/GenBank/DDBJ databases">
        <authorList>
            <person name="Hackl T."/>
        </authorList>
    </citation>
    <scope>NUCLEOTIDE SEQUENCE</scope>
</reference>
<organism evidence="2 3">
    <name type="scientific">Anthostomella pinea</name>
    <dbReference type="NCBI Taxonomy" id="933095"/>
    <lineage>
        <taxon>Eukaryota</taxon>
        <taxon>Fungi</taxon>
        <taxon>Dikarya</taxon>
        <taxon>Ascomycota</taxon>
        <taxon>Pezizomycotina</taxon>
        <taxon>Sordariomycetes</taxon>
        <taxon>Xylariomycetidae</taxon>
        <taxon>Xylariales</taxon>
        <taxon>Xylariaceae</taxon>
        <taxon>Anthostomella</taxon>
    </lineage>
</organism>
<proteinExistence type="predicted"/>
<dbReference type="GO" id="GO:0016491">
    <property type="term" value="F:oxidoreductase activity"/>
    <property type="evidence" value="ECO:0007669"/>
    <property type="project" value="InterPro"/>
</dbReference>
<evidence type="ECO:0000313" key="3">
    <source>
        <dbReference type="Proteomes" id="UP001295740"/>
    </source>
</evidence>
<feature type="domain" description="Amine oxidase" evidence="1">
    <location>
        <begin position="76"/>
        <end position="222"/>
    </location>
</feature>
<dbReference type="AlphaFoldDB" id="A0AAI8YIZ0"/>
<dbReference type="Pfam" id="PF01593">
    <property type="entry name" value="Amino_oxidase"/>
    <property type="match status" value="1"/>
</dbReference>
<keyword evidence="3" id="KW-1185">Reference proteome</keyword>